<feature type="compositionally biased region" description="Basic and acidic residues" evidence="9">
    <location>
        <begin position="249"/>
        <end position="271"/>
    </location>
</feature>
<feature type="region of interest" description="Disordered" evidence="9">
    <location>
        <begin position="249"/>
        <end position="295"/>
    </location>
</feature>
<feature type="signal peptide" evidence="10">
    <location>
        <begin position="1"/>
        <end position="17"/>
    </location>
</feature>
<proteinExistence type="predicted"/>
<dbReference type="Pfam" id="PF13206">
    <property type="entry name" value="VSG_B"/>
    <property type="match status" value="1"/>
</dbReference>
<feature type="domain" description="Trypanosome variant surface glycoprotein B-type N-terminal" evidence="11">
    <location>
        <begin position="34"/>
        <end position="263"/>
    </location>
</feature>
<evidence type="ECO:0000313" key="13">
    <source>
        <dbReference type="Proteomes" id="UP000000702"/>
    </source>
</evidence>
<dbReference type="EMBL" id="CAEQ01002644">
    <property type="protein sequence ID" value="CCD17251.1"/>
    <property type="molecule type" value="Genomic_DNA"/>
</dbReference>
<evidence type="ECO:0000256" key="5">
    <source>
        <dbReference type="ARBA" id="ARBA00022729"/>
    </source>
</evidence>
<evidence type="ECO:0000256" key="8">
    <source>
        <dbReference type="ARBA" id="ARBA00023288"/>
    </source>
</evidence>
<protein>
    <submittedName>
        <fullName evidence="12">Variant surface glycoprotein</fullName>
    </submittedName>
</protein>
<dbReference type="VEuPathDB" id="TriTrypDB:TcIL3000_0_20850"/>
<dbReference type="InterPro" id="IPR025932">
    <property type="entry name" value="Trypano_VSG_B_N_dom"/>
</dbReference>
<evidence type="ECO:0000256" key="4">
    <source>
        <dbReference type="ARBA" id="ARBA00022622"/>
    </source>
</evidence>
<comment type="caution">
    <text evidence="12">The sequence shown here is derived from an EMBL/GenBank/DDBJ whole genome shotgun (WGS) entry which is preliminary data.</text>
</comment>
<gene>
    <name evidence="12" type="ORF">TCIL3000_0_20850</name>
</gene>
<evidence type="ECO:0000256" key="10">
    <source>
        <dbReference type="SAM" id="SignalP"/>
    </source>
</evidence>
<evidence type="ECO:0000256" key="1">
    <source>
        <dbReference type="ARBA" id="ARBA00002523"/>
    </source>
</evidence>
<feature type="compositionally biased region" description="Polar residues" evidence="9">
    <location>
        <begin position="277"/>
        <end position="290"/>
    </location>
</feature>
<keyword evidence="4" id="KW-0336">GPI-anchor</keyword>
<dbReference type="Proteomes" id="UP000000702">
    <property type="component" value="Unassembled WGS sequence"/>
</dbReference>
<evidence type="ECO:0000256" key="7">
    <source>
        <dbReference type="ARBA" id="ARBA00023180"/>
    </source>
</evidence>
<reference evidence="13" key="1">
    <citation type="submission" date="2011-07" db="EMBL/GenBank/DDBJ databases">
        <title>Divergent evolution of antigenic variation in African trypanosomes.</title>
        <authorList>
            <person name="Jackson A.P."/>
            <person name="Berry A."/>
            <person name="Allison H.C."/>
            <person name="Burton P."/>
            <person name="Anderson J."/>
            <person name="Aslett M."/>
            <person name="Brown R."/>
            <person name="Corton N."/>
            <person name="Harris D."/>
            <person name="Hauser H."/>
            <person name="Gamble J."/>
            <person name="Gilderthorp R."/>
            <person name="McQuillan J."/>
            <person name="Quail M.A."/>
            <person name="Sanders M."/>
            <person name="Van Tonder A."/>
            <person name="Ginger M.L."/>
            <person name="Donelson J.E."/>
            <person name="Field M.C."/>
            <person name="Barry J.D."/>
            <person name="Berriman M."/>
            <person name="Hertz-Fowler C."/>
        </authorList>
    </citation>
    <scope>NUCLEOTIDE SEQUENCE [LARGE SCALE GENOMIC DNA]</scope>
    <source>
        <strain evidence="13">IL3000</strain>
    </source>
</reference>
<evidence type="ECO:0000256" key="2">
    <source>
        <dbReference type="ARBA" id="ARBA00004609"/>
    </source>
</evidence>
<evidence type="ECO:0000256" key="3">
    <source>
        <dbReference type="ARBA" id="ARBA00022475"/>
    </source>
</evidence>
<reference evidence="12 13" key="2">
    <citation type="journal article" date="2012" name="Proc. Natl. Acad. Sci. U.S.A.">
        <title>Antigenic diversity is generated by distinct evolutionary mechanisms in African trypanosome species.</title>
        <authorList>
            <person name="Jackson A.P."/>
            <person name="Berry A."/>
            <person name="Aslett M."/>
            <person name="Allison H.C."/>
            <person name="Burton P."/>
            <person name="Vavrova-Anderson J."/>
            <person name="Brown R."/>
            <person name="Browne H."/>
            <person name="Corton N."/>
            <person name="Hauser H."/>
            <person name="Gamble J."/>
            <person name="Gilderthorp R."/>
            <person name="Marcello L."/>
            <person name="McQuillan J."/>
            <person name="Otto T.D."/>
            <person name="Quail M.A."/>
            <person name="Sanders M.J."/>
            <person name="van Tonder A."/>
            <person name="Ginger M.L."/>
            <person name="Field M.C."/>
            <person name="Barry J.D."/>
            <person name="Hertz-Fowler C."/>
            <person name="Berriman M."/>
        </authorList>
    </citation>
    <scope>NUCLEOTIDE SEQUENCE [LARGE SCALE GENOMIC DNA]</scope>
    <source>
        <strain evidence="12 13">IL3000</strain>
    </source>
</reference>
<organism evidence="12 13">
    <name type="scientific">Trypanosoma congolense (strain IL3000)</name>
    <dbReference type="NCBI Taxonomy" id="1068625"/>
    <lineage>
        <taxon>Eukaryota</taxon>
        <taxon>Discoba</taxon>
        <taxon>Euglenozoa</taxon>
        <taxon>Kinetoplastea</taxon>
        <taxon>Metakinetoplastina</taxon>
        <taxon>Trypanosomatida</taxon>
        <taxon>Trypanosomatidae</taxon>
        <taxon>Trypanosoma</taxon>
        <taxon>Nannomonas</taxon>
    </lineage>
</organism>
<evidence type="ECO:0000256" key="9">
    <source>
        <dbReference type="SAM" id="MobiDB-lite"/>
    </source>
</evidence>
<keyword evidence="13" id="KW-1185">Reference proteome</keyword>
<dbReference type="GO" id="GO:0098552">
    <property type="term" value="C:side of membrane"/>
    <property type="evidence" value="ECO:0007669"/>
    <property type="project" value="UniProtKB-KW"/>
</dbReference>
<evidence type="ECO:0000259" key="11">
    <source>
        <dbReference type="Pfam" id="PF13206"/>
    </source>
</evidence>
<keyword evidence="5 10" id="KW-0732">Signal</keyword>
<dbReference type="AlphaFoldDB" id="F9WIV3"/>
<accession>F9WIV3</accession>
<keyword evidence="6" id="KW-0472">Membrane</keyword>
<name>F9WIV3_TRYCI</name>
<evidence type="ECO:0000256" key="6">
    <source>
        <dbReference type="ARBA" id="ARBA00023136"/>
    </source>
</evidence>
<comment type="function">
    <text evidence="1">VSG forms a coat on the surface of the parasite. The trypanosome evades the immune response of the host by expressing a series of antigenically distinct VSGs from an estimated 1000 VSG genes.</text>
</comment>
<keyword evidence="7" id="KW-0325">Glycoprotein</keyword>
<evidence type="ECO:0000313" key="12">
    <source>
        <dbReference type="EMBL" id="CCD17251.1"/>
    </source>
</evidence>
<keyword evidence="8" id="KW-0449">Lipoprotein</keyword>
<feature type="chain" id="PRO_5003395090" evidence="10">
    <location>
        <begin position="18"/>
        <end position="342"/>
    </location>
</feature>
<dbReference type="GO" id="GO:0005886">
    <property type="term" value="C:plasma membrane"/>
    <property type="evidence" value="ECO:0007669"/>
    <property type="project" value="UniProtKB-SubCell"/>
</dbReference>
<comment type="subcellular location">
    <subcellularLocation>
        <location evidence="2">Cell membrane</location>
        <topology evidence="2">Lipid-anchor</topology>
        <topology evidence="2">GPI-anchor</topology>
    </subcellularLocation>
</comment>
<keyword evidence="3" id="KW-1003">Cell membrane</keyword>
<sequence>MIMWKVALVMIVTEVSGNGAKHNEEHHGTLCEVLKAVTAKWGEVKERDSSDPLKKALHKTIFGNMSATEKVSELKFPKDYYPSVTEEKVEPNSRKYWCGLCGRPGQKHYPGESATHDLVCLCTPGEFGHPVNGGGEKKLCGQSQGTWGADKKGWHTELFNDNEKERKHLSETWNKIIKDCLQSGNGDDLDTALKKFTDKLRSLNGNQYLGDHSDTSDCSGTAYGGVCVKYPLECVKNSWWKELEKATRKAKENRQNKDKEKIISESSEKGQKWKTLKGQQKTSEKTVQTPQPTPGVALLPKTEEAHNPQTVEKLLANISATHDENSSPIIKPHWFLMAALLS</sequence>